<dbReference type="RefSeq" id="WP_168133895.1">
    <property type="nucleotide sequence ID" value="NZ_JAAVJH010000003.1"/>
</dbReference>
<name>A0ABX1CRN8_9SPHN</name>
<evidence type="ECO:0000313" key="2">
    <source>
        <dbReference type="Proteomes" id="UP000732399"/>
    </source>
</evidence>
<dbReference type="Proteomes" id="UP000732399">
    <property type="component" value="Unassembled WGS sequence"/>
</dbReference>
<gene>
    <name evidence="1" type="ORF">HBH26_07210</name>
</gene>
<sequence length="337" mass="38091">MRYETIKPELSNRITTAVRTGQEAAGHSRPWFKDGSLALYRHETGGMILEARVPVGPRFRLRVRSGIIDETSPDERVSHAFVEDLVAVLPTIRRVARTIGATAAGILDLVRAAIDPAYYEVEHVAEDASFIRSLTPAELIARMRFRVSFNTLSATFTNEKQTFEVADADEVRREMGRRLAHQDERSRAYRRALAVGDTFLIDEVAIGLIEANGADVIATLRRMSEVPWLKLGDPRLGPRRLLALVGRNGRVQAHQRLFEDEDHGYWYEDRLYVKRRREHARTAVAGAPVAPLVEHSVFAERRIVSVKKEERGLWCIKVDAATLRFDAADGSLRQSRE</sequence>
<reference evidence="1 2" key="1">
    <citation type="submission" date="2020-03" db="EMBL/GenBank/DDBJ databases">
        <authorList>
            <person name="Wang L."/>
            <person name="He N."/>
            <person name="Li Y."/>
            <person name="Fang Y."/>
            <person name="Zhang F."/>
        </authorList>
    </citation>
    <scope>NUCLEOTIDE SEQUENCE [LARGE SCALE GENOMIC DNA]</scope>
    <source>
        <strain evidence="1 2">36D10-4-7</strain>
    </source>
</reference>
<keyword evidence="2" id="KW-1185">Reference proteome</keyword>
<proteinExistence type="predicted"/>
<dbReference type="EMBL" id="JAAVJH010000003">
    <property type="protein sequence ID" value="NJR78407.1"/>
    <property type="molecule type" value="Genomic_DNA"/>
</dbReference>
<accession>A0ABX1CRN8</accession>
<evidence type="ECO:0000313" key="1">
    <source>
        <dbReference type="EMBL" id="NJR78407.1"/>
    </source>
</evidence>
<comment type="caution">
    <text evidence="1">The sequence shown here is derived from an EMBL/GenBank/DDBJ whole genome shotgun (WGS) entry which is preliminary data.</text>
</comment>
<organism evidence="1 2">
    <name type="scientific">Sphingomonas corticis</name>
    <dbReference type="NCBI Taxonomy" id="2722791"/>
    <lineage>
        <taxon>Bacteria</taxon>
        <taxon>Pseudomonadati</taxon>
        <taxon>Pseudomonadota</taxon>
        <taxon>Alphaproteobacteria</taxon>
        <taxon>Sphingomonadales</taxon>
        <taxon>Sphingomonadaceae</taxon>
        <taxon>Sphingomonas</taxon>
    </lineage>
</organism>
<protein>
    <submittedName>
        <fullName evidence="1">Uncharacterized protein</fullName>
    </submittedName>
</protein>